<dbReference type="RefSeq" id="WP_088153546.1">
    <property type="nucleotide sequence ID" value="NZ_NHON01000053.1"/>
</dbReference>
<gene>
    <name evidence="1" type="ORF">BWR60_23630</name>
</gene>
<dbReference type="Pfam" id="PF20084">
    <property type="entry name" value="TrbK"/>
    <property type="match status" value="1"/>
</dbReference>
<comment type="caution">
    <text evidence="1">The sequence shown here is derived from an EMBL/GenBank/DDBJ whole genome shotgun (WGS) entry which is preliminary data.</text>
</comment>
<dbReference type="AlphaFoldDB" id="A0A211ZHF7"/>
<organism evidence="1 2">
    <name type="scientific">Inquilinus limosus</name>
    <dbReference type="NCBI Taxonomy" id="171674"/>
    <lineage>
        <taxon>Bacteria</taxon>
        <taxon>Pseudomonadati</taxon>
        <taxon>Pseudomonadota</taxon>
        <taxon>Alphaproteobacteria</taxon>
        <taxon>Rhodospirillales</taxon>
        <taxon>Rhodospirillaceae</taxon>
        <taxon>Inquilinus</taxon>
    </lineage>
</organism>
<evidence type="ECO:0008006" key="3">
    <source>
        <dbReference type="Google" id="ProtNLM"/>
    </source>
</evidence>
<name>A0A211ZHF7_9PROT</name>
<evidence type="ECO:0000313" key="1">
    <source>
        <dbReference type="EMBL" id="OWJ64614.1"/>
    </source>
</evidence>
<dbReference type="InterPro" id="IPR027587">
    <property type="entry name" value="TrbK"/>
</dbReference>
<reference evidence="2" key="1">
    <citation type="submission" date="2017-05" db="EMBL/GenBank/DDBJ databases">
        <authorList>
            <person name="Macchi M."/>
            <person name="Festa S."/>
            <person name="Coppotelli B.M."/>
            <person name="Morelli I.S."/>
        </authorList>
    </citation>
    <scope>NUCLEOTIDE SEQUENCE [LARGE SCALE GENOMIC DNA]</scope>
    <source>
        <strain evidence="2">I</strain>
    </source>
</reference>
<accession>A0A211ZHF7</accession>
<keyword evidence="2" id="KW-1185">Reference proteome</keyword>
<dbReference type="EMBL" id="NHON01000053">
    <property type="protein sequence ID" value="OWJ64614.1"/>
    <property type="molecule type" value="Genomic_DNA"/>
</dbReference>
<proteinExistence type="predicted"/>
<sequence>MEPRTIFRAAALAMLGVVLLATAVAVHREPEMPVPFSHVASERQDALPAEFARCRALGLAAADDPGCQAAWTRARERFLGTGEGER</sequence>
<dbReference type="NCBIfam" id="TIGR04360">
    <property type="entry name" value="other_trbK"/>
    <property type="match status" value="1"/>
</dbReference>
<dbReference type="OrthoDB" id="9815800at2"/>
<evidence type="ECO:0000313" key="2">
    <source>
        <dbReference type="Proteomes" id="UP000196655"/>
    </source>
</evidence>
<dbReference type="Proteomes" id="UP000196655">
    <property type="component" value="Unassembled WGS sequence"/>
</dbReference>
<protein>
    <recommendedName>
        <fullName evidence="3">Conjugal transfer protein TrbK</fullName>
    </recommendedName>
</protein>